<comment type="caution">
    <text evidence="1">The sequence shown here is derived from an EMBL/GenBank/DDBJ whole genome shotgun (WGS) entry which is preliminary data.</text>
</comment>
<gene>
    <name evidence="1" type="ORF">MYCIT1_LOCUS9053</name>
</gene>
<evidence type="ECO:0000313" key="2">
    <source>
        <dbReference type="Proteomes" id="UP001295794"/>
    </source>
</evidence>
<dbReference type="Proteomes" id="UP001295794">
    <property type="component" value="Unassembled WGS sequence"/>
</dbReference>
<organism evidence="1 2">
    <name type="scientific">Mycena citricolor</name>
    <dbReference type="NCBI Taxonomy" id="2018698"/>
    <lineage>
        <taxon>Eukaryota</taxon>
        <taxon>Fungi</taxon>
        <taxon>Dikarya</taxon>
        <taxon>Basidiomycota</taxon>
        <taxon>Agaricomycotina</taxon>
        <taxon>Agaricomycetes</taxon>
        <taxon>Agaricomycetidae</taxon>
        <taxon>Agaricales</taxon>
        <taxon>Marasmiineae</taxon>
        <taxon>Mycenaceae</taxon>
        <taxon>Mycena</taxon>
    </lineage>
</organism>
<dbReference type="InterPro" id="IPR032675">
    <property type="entry name" value="LRR_dom_sf"/>
</dbReference>
<evidence type="ECO:0000313" key="1">
    <source>
        <dbReference type="EMBL" id="CAK5266974.1"/>
    </source>
</evidence>
<dbReference type="EMBL" id="CAVNYO010000111">
    <property type="protein sequence ID" value="CAK5266974.1"/>
    <property type="molecule type" value="Genomic_DNA"/>
</dbReference>
<proteinExistence type="predicted"/>
<reference evidence="1" key="1">
    <citation type="submission" date="2023-11" db="EMBL/GenBank/DDBJ databases">
        <authorList>
            <person name="De Vega J J."/>
            <person name="De Vega J J."/>
        </authorList>
    </citation>
    <scope>NUCLEOTIDE SEQUENCE</scope>
</reference>
<dbReference type="AlphaFoldDB" id="A0AAD2H2K7"/>
<sequence length="312" mass="35649">MPLARLPEDVERYIFEIGAFSNPRSIFTYMLVARRVKIWLEPLLYRTLVTGSEAIPAIPAVPLQRILDLPDAPRLTAHTHNLLCHTLTQEQILKIIALCPNVRNLFVTPYAWHMDEESWMDLAVGVASLRRLRRLHFSLHCMFVKDFDGGEASASHDWQCALIHTPLFSTLKQLTHLEIFSGLGEASDDGAPHPRWKLLAELPLLTHLALNWLEPELWRALLRAPMHLQVLAILTSFDPSFRPTAIADGVPDDDPRFVVINQDRFAEDWQKGAVAGEDYWNAAERFIEKKKNGLIEQDAFYIELVDNSMNEN</sequence>
<dbReference type="Gene3D" id="3.80.10.10">
    <property type="entry name" value="Ribonuclease Inhibitor"/>
    <property type="match status" value="1"/>
</dbReference>
<protein>
    <submittedName>
        <fullName evidence="1">Uncharacterized protein</fullName>
    </submittedName>
</protein>
<keyword evidence="2" id="KW-1185">Reference proteome</keyword>
<name>A0AAD2H2K7_9AGAR</name>
<accession>A0AAD2H2K7</accession>